<feature type="region of interest" description="Disordered" evidence="6">
    <location>
        <begin position="164"/>
        <end position="204"/>
    </location>
</feature>
<evidence type="ECO:0000256" key="6">
    <source>
        <dbReference type="SAM" id="MobiDB-lite"/>
    </source>
</evidence>
<gene>
    <name evidence="9" type="ORF">L0C25_15135</name>
</gene>
<evidence type="ECO:0000256" key="3">
    <source>
        <dbReference type="ARBA" id="ARBA00022692"/>
    </source>
</evidence>
<dbReference type="Proteomes" id="UP001164390">
    <property type="component" value="Chromosome"/>
</dbReference>
<organism evidence="9 10">
    <name type="scientific">Solicola gregarius</name>
    <dbReference type="NCBI Taxonomy" id="2908642"/>
    <lineage>
        <taxon>Bacteria</taxon>
        <taxon>Bacillati</taxon>
        <taxon>Actinomycetota</taxon>
        <taxon>Actinomycetes</taxon>
        <taxon>Propionibacteriales</taxon>
        <taxon>Nocardioidaceae</taxon>
        <taxon>Solicola</taxon>
    </lineage>
</organism>
<accession>A0AA46TET2</accession>
<dbReference type="EMBL" id="CP094970">
    <property type="protein sequence ID" value="UYM03873.1"/>
    <property type="molecule type" value="Genomic_DNA"/>
</dbReference>
<feature type="transmembrane region" description="Helical" evidence="7">
    <location>
        <begin position="257"/>
        <end position="277"/>
    </location>
</feature>
<evidence type="ECO:0000256" key="5">
    <source>
        <dbReference type="ARBA" id="ARBA00023136"/>
    </source>
</evidence>
<evidence type="ECO:0000256" key="7">
    <source>
        <dbReference type="SAM" id="Phobius"/>
    </source>
</evidence>
<feature type="compositionally biased region" description="Basic and acidic residues" evidence="6">
    <location>
        <begin position="192"/>
        <end position="204"/>
    </location>
</feature>
<feature type="compositionally biased region" description="Polar residues" evidence="6">
    <location>
        <begin position="164"/>
        <end position="179"/>
    </location>
</feature>
<sequence length="393" mass="41787">MSDQSADDASEFDPRRVRTLASMRRNADDRMVAGVCSGAARYLNIDPVVVRVVVASLAFVGFAGVIVYVAAWLLVPEDDEDESLVDQHLPESVDREQVRRIGLFLAAAIAVASMLGSGFTFVDASIPVSLAALALFYIFVVVPYNKRRSAAKAVDAEASGVAVETTTDNDAATQPLGSSPPTGPPNADPPDDEKRPRNPRRDSGRLFGLTTAVAVIVVACMAIDSESFDWPYYPLAALLVVGAGMLVGTFYGNGRPLANLGIPLALLMLLTTVLPTYTVGDERHDPALASDIDDSYEQGIGNFVLDLTEISDLESLDGRTVKLDQGVGSMEIVVPDGLNLDVDAQTDAGSLKILGRSSDGAPVSLHYIDPADSDPVLHLDLEQTTGEIRVTRS</sequence>
<evidence type="ECO:0000259" key="8">
    <source>
        <dbReference type="Pfam" id="PF04024"/>
    </source>
</evidence>
<feature type="domain" description="Phage shock protein PspC N-terminal" evidence="8">
    <location>
        <begin position="23"/>
        <end position="77"/>
    </location>
</feature>
<dbReference type="AlphaFoldDB" id="A0AA46TET2"/>
<evidence type="ECO:0000256" key="4">
    <source>
        <dbReference type="ARBA" id="ARBA00022989"/>
    </source>
</evidence>
<proteinExistence type="predicted"/>
<evidence type="ECO:0000256" key="2">
    <source>
        <dbReference type="ARBA" id="ARBA00022475"/>
    </source>
</evidence>
<dbReference type="KEGG" id="sgrg:L0C25_15135"/>
<keyword evidence="5 7" id="KW-0472">Membrane</keyword>
<dbReference type="PANTHER" id="PTHR33885:SF3">
    <property type="entry name" value="PHAGE SHOCK PROTEIN C"/>
    <property type="match status" value="1"/>
</dbReference>
<comment type="subcellular location">
    <subcellularLocation>
        <location evidence="1">Cell membrane</location>
        <topology evidence="1">Single-pass membrane protein</topology>
    </subcellularLocation>
</comment>
<dbReference type="RefSeq" id="WP_271632515.1">
    <property type="nucleotide sequence ID" value="NZ_CP094970.1"/>
</dbReference>
<dbReference type="InterPro" id="IPR052027">
    <property type="entry name" value="PspC"/>
</dbReference>
<evidence type="ECO:0000313" key="9">
    <source>
        <dbReference type="EMBL" id="UYM03873.1"/>
    </source>
</evidence>
<dbReference type="InterPro" id="IPR007168">
    <property type="entry name" value="Phageshock_PspC_N"/>
</dbReference>
<keyword evidence="3 7" id="KW-0812">Transmembrane</keyword>
<protein>
    <submittedName>
        <fullName evidence="9">PspC domain-containing protein</fullName>
    </submittedName>
</protein>
<dbReference type="Pfam" id="PF04024">
    <property type="entry name" value="PspC"/>
    <property type="match status" value="1"/>
</dbReference>
<feature type="transmembrane region" description="Helical" evidence="7">
    <location>
        <begin position="52"/>
        <end position="75"/>
    </location>
</feature>
<feature type="transmembrane region" description="Helical" evidence="7">
    <location>
        <begin position="126"/>
        <end position="144"/>
    </location>
</feature>
<name>A0AA46TET2_9ACTN</name>
<feature type="transmembrane region" description="Helical" evidence="7">
    <location>
        <begin position="230"/>
        <end position="250"/>
    </location>
</feature>
<keyword evidence="2" id="KW-1003">Cell membrane</keyword>
<dbReference type="PANTHER" id="PTHR33885">
    <property type="entry name" value="PHAGE SHOCK PROTEIN C"/>
    <property type="match status" value="1"/>
</dbReference>
<feature type="transmembrane region" description="Helical" evidence="7">
    <location>
        <begin position="204"/>
        <end position="224"/>
    </location>
</feature>
<evidence type="ECO:0000256" key="1">
    <source>
        <dbReference type="ARBA" id="ARBA00004162"/>
    </source>
</evidence>
<keyword evidence="4 7" id="KW-1133">Transmembrane helix</keyword>
<dbReference type="GO" id="GO:0005886">
    <property type="term" value="C:plasma membrane"/>
    <property type="evidence" value="ECO:0007669"/>
    <property type="project" value="UniProtKB-SubCell"/>
</dbReference>
<reference evidence="9" key="1">
    <citation type="submission" date="2022-01" db="EMBL/GenBank/DDBJ databases">
        <title>Nocardioidaceae gen. sp. A5X3R13.</title>
        <authorList>
            <person name="Lopez Marin M.A."/>
            <person name="Uhlik O."/>
        </authorList>
    </citation>
    <scope>NUCLEOTIDE SEQUENCE</scope>
    <source>
        <strain evidence="9">A5X3R13</strain>
    </source>
</reference>
<keyword evidence="10" id="KW-1185">Reference proteome</keyword>
<evidence type="ECO:0000313" key="10">
    <source>
        <dbReference type="Proteomes" id="UP001164390"/>
    </source>
</evidence>